<accession>A0A7X9XB87</accession>
<reference evidence="1 2" key="1">
    <citation type="submission" date="2020-04" db="EMBL/GenBank/DDBJ databases">
        <title>Flammeovirga sp. SR4, a novel species isolated from seawater.</title>
        <authorList>
            <person name="Wang X."/>
        </authorList>
    </citation>
    <scope>NUCLEOTIDE SEQUENCE [LARGE SCALE GENOMIC DNA]</scope>
    <source>
        <strain evidence="1 2">ATCC 23126</strain>
    </source>
</reference>
<evidence type="ECO:0000313" key="2">
    <source>
        <dbReference type="Proteomes" id="UP000576082"/>
    </source>
</evidence>
<gene>
    <name evidence="1" type="ORF">HHU12_20635</name>
</gene>
<keyword evidence="1" id="KW-0378">Hydrolase</keyword>
<name>A0A7X9XB87_9BACT</name>
<dbReference type="Pfam" id="PF13715">
    <property type="entry name" value="CarbopepD_reg_2"/>
    <property type="match status" value="1"/>
</dbReference>
<evidence type="ECO:0000313" key="1">
    <source>
        <dbReference type="EMBL" id="NME70394.1"/>
    </source>
</evidence>
<dbReference type="AlphaFoldDB" id="A0A7X9XB87"/>
<protein>
    <submittedName>
        <fullName evidence="1">Carboxypeptidase-like regulatory domain-containing protein</fullName>
    </submittedName>
</protein>
<dbReference type="EMBL" id="JABANE010000063">
    <property type="protein sequence ID" value="NME70394.1"/>
    <property type="molecule type" value="Genomic_DNA"/>
</dbReference>
<keyword evidence="1" id="KW-0645">Protease</keyword>
<sequence>MNYFFSLFILLFIHQLTYSQTAFNGQIKSEESDNVIPYVNIGLADKGIGTISDQKGNFVLKIPSGIDEKEIVTFSCIGYKTKGISIEKLHHTSEILLKKDTVFLETVSVTSENHKEKNPKPKKLGKAYTLLAFFHNNFFIYGEVESNHIGKERGMILPVKKNCLLQSLNFHVSSNEYRFVKFRLHFYTIENGEPAELINDQDIIFKIENQFRGWHKVDLKPYSIHLDKSLENVGVSLQWIDSENTDKESKFFSISATPLSSARHIAREKVLGKWKVSKFKLNFYLDYLEEENL</sequence>
<keyword evidence="2" id="KW-1185">Reference proteome</keyword>
<dbReference type="SUPFAM" id="SSF49464">
    <property type="entry name" value="Carboxypeptidase regulatory domain-like"/>
    <property type="match status" value="1"/>
</dbReference>
<keyword evidence="1" id="KW-0121">Carboxypeptidase</keyword>
<dbReference type="GO" id="GO:0004180">
    <property type="term" value="F:carboxypeptidase activity"/>
    <property type="evidence" value="ECO:0007669"/>
    <property type="project" value="UniProtKB-KW"/>
</dbReference>
<proteinExistence type="predicted"/>
<organism evidence="1 2">
    <name type="scientific">Flammeovirga aprica JL-4</name>
    <dbReference type="NCBI Taxonomy" id="694437"/>
    <lineage>
        <taxon>Bacteria</taxon>
        <taxon>Pseudomonadati</taxon>
        <taxon>Bacteroidota</taxon>
        <taxon>Cytophagia</taxon>
        <taxon>Cytophagales</taxon>
        <taxon>Flammeovirgaceae</taxon>
        <taxon>Flammeovirga</taxon>
    </lineage>
</organism>
<dbReference type="Proteomes" id="UP000576082">
    <property type="component" value="Unassembled WGS sequence"/>
</dbReference>
<comment type="caution">
    <text evidence="1">The sequence shown here is derived from an EMBL/GenBank/DDBJ whole genome shotgun (WGS) entry which is preliminary data.</text>
</comment>
<dbReference type="RefSeq" id="WP_169658634.1">
    <property type="nucleotide sequence ID" value="NZ_JABANE010000063.1"/>
</dbReference>
<dbReference type="InterPro" id="IPR008969">
    <property type="entry name" value="CarboxyPept-like_regulatory"/>
</dbReference>